<name>A0A087TDB0_STEMI</name>
<gene>
    <name evidence="1" type="ORF">X975_18485</name>
</gene>
<dbReference type="Proteomes" id="UP000054359">
    <property type="component" value="Unassembled WGS sequence"/>
</dbReference>
<accession>A0A087TDB0</accession>
<dbReference type="EMBL" id="KK114698">
    <property type="protein sequence ID" value="KFM63099.1"/>
    <property type="molecule type" value="Genomic_DNA"/>
</dbReference>
<keyword evidence="2" id="KW-1185">Reference proteome</keyword>
<organism evidence="1 2">
    <name type="scientific">Stegodyphus mimosarum</name>
    <name type="common">African social velvet spider</name>
    <dbReference type="NCBI Taxonomy" id="407821"/>
    <lineage>
        <taxon>Eukaryota</taxon>
        <taxon>Metazoa</taxon>
        <taxon>Ecdysozoa</taxon>
        <taxon>Arthropoda</taxon>
        <taxon>Chelicerata</taxon>
        <taxon>Arachnida</taxon>
        <taxon>Araneae</taxon>
        <taxon>Araneomorphae</taxon>
        <taxon>Entelegynae</taxon>
        <taxon>Eresoidea</taxon>
        <taxon>Eresidae</taxon>
        <taxon>Stegodyphus</taxon>
    </lineage>
</organism>
<feature type="non-terminal residue" evidence="1">
    <location>
        <position position="63"/>
    </location>
</feature>
<sequence length="63" mass="7417">MAELNIGRHKKDIKYIVFTYGITSVKFFLQLAQSLMVEHVKSKILLVTPKDCRFWNISIFSRL</sequence>
<reference evidence="1 2" key="1">
    <citation type="submission" date="2013-11" db="EMBL/GenBank/DDBJ databases">
        <title>Genome sequencing of Stegodyphus mimosarum.</title>
        <authorList>
            <person name="Bechsgaard J."/>
        </authorList>
    </citation>
    <scope>NUCLEOTIDE SEQUENCE [LARGE SCALE GENOMIC DNA]</scope>
</reference>
<evidence type="ECO:0000313" key="1">
    <source>
        <dbReference type="EMBL" id="KFM63099.1"/>
    </source>
</evidence>
<proteinExistence type="predicted"/>
<protein>
    <submittedName>
        <fullName evidence="1">Uncharacterized protein</fullName>
    </submittedName>
</protein>
<evidence type="ECO:0000313" key="2">
    <source>
        <dbReference type="Proteomes" id="UP000054359"/>
    </source>
</evidence>
<dbReference type="AlphaFoldDB" id="A0A087TDB0"/>